<feature type="active site" description="Acyl-ester intermediate" evidence="7">
    <location>
        <position position="536"/>
    </location>
</feature>
<evidence type="ECO:0000256" key="3">
    <source>
        <dbReference type="ARBA" id="ARBA00022801"/>
    </source>
</evidence>
<evidence type="ECO:0000256" key="1">
    <source>
        <dbReference type="ARBA" id="ARBA00007164"/>
    </source>
</evidence>
<dbReference type="InterPro" id="IPR012338">
    <property type="entry name" value="Beta-lactam/transpept-like"/>
</dbReference>
<dbReference type="AlphaFoldDB" id="A0A2M7V7Z4"/>
<evidence type="ECO:0000256" key="8">
    <source>
        <dbReference type="PIRSR" id="PIRSR618044-2"/>
    </source>
</evidence>
<dbReference type="SUPFAM" id="SSF56601">
    <property type="entry name" value="beta-lactamase/transpeptidase-like"/>
    <property type="match status" value="1"/>
</dbReference>
<name>A0A2M7V7Z4_9BACT</name>
<dbReference type="EMBL" id="PFPK01000027">
    <property type="protein sequence ID" value="PIZ94866.1"/>
    <property type="molecule type" value="Genomic_DNA"/>
</dbReference>
<keyword evidence="4" id="KW-0133">Cell shape</keyword>
<keyword evidence="5" id="KW-0573">Peptidoglycan synthesis</keyword>
<dbReference type="PRINTS" id="PR00725">
    <property type="entry name" value="DADACBPTASE1"/>
</dbReference>
<dbReference type="GO" id="GO:0008360">
    <property type="term" value="P:regulation of cell shape"/>
    <property type="evidence" value="ECO:0007669"/>
    <property type="project" value="UniProtKB-KW"/>
</dbReference>
<comment type="caution">
    <text evidence="11">The sequence shown here is derived from an EMBL/GenBank/DDBJ whole genome shotgun (WGS) entry which is preliminary data.</text>
</comment>
<evidence type="ECO:0000256" key="7">
    <source>
        <dbReference type="PIRSR" id="PIRSR618044-1"/>
    </source>
</evidence>
<dbReference type="GO" id="GO:0009002">
    <property type="term" value="F:serine-type D-Ala-D-Ala carboxypeptidase activity"/>
    <property type="evidence" value="ECO:0007669"/>
    <property type="project" value="InterPro"/>
</dbReference>
<sequence>MNKTIIIVMATLLFFPQYILAESKFDPNYLISDSEIQNWQSMNRSDIQAFLEEKNGAIQSLRAMDVNQTTRKISDIIYQASKEYKINPKYLLVKLQKEQSLITEKNPTQKQLDWATGYGASDGIPLDDPSIAKHKGIGIQIDSAAGIIRWYYEHVGTEPWIKTAGKTYNIDDKEISPSNNATAFLYTYTPHLHGNKNFWNLWQTWFEQVYPDGSLVHVNGEPTVYLIQDGKKRPFTSMTALVTRYDPKLILTIPKSELSRYEDSTKISLPNYSIVKTDEKYYLLDFDTARPFISYEVVQKMGYNPDEIIDITSEDLKNYTIKNPIEINTTNPLGKLVRVKENNTIYYLNENEYRPIYDDIIAKINYPNLKIEKGNSKDLQSYESGPTVLLKDGTVFGVEGNSKIFVMEKGKKRHIASEDIFNGLGFDWKNIIWINQFSGTTIEIGEPIYLRAKIEINQNNTSTTTINNSIVTGSSSTPKADNSTSISDLMVRTPKDQTEIIGKEFDTDVDTYLIADYDTEEILAGKNVNTIRSTASLAKVMTAYMLIKEGINENSSVIYSVEKHKTPPEFHKYRIAEGEKVLKKDLLDALLVSSLNTPARMLAETSKFGEEKFIAGMNKQAIEWGLTKTNFIDSYGGSVYNETTALEYLTIFKKTTSNSTVRSHIEKKYYAYDEILDKDKMPSHFDYHTNELLKETDLPFGIIASKTGFIYEAGDNLAMIVERKTDQKRFVIITMGNPDHDNKSDEPRALAIWAMNQF</sequence>
<evidence type="ECO:0000259" key="10">
    <source>
        <dbReference type="Pfam" id="PF00768"/>
    </source>
</evidence>
<keyword evidence="2" id="KW-0732">Signal</keyword>
<accession>A0A2M7V7Z4</accession>
<feature type="active site" description="Proton acceptor" evidence="7">
    <location>
        <position position="539"/>
    </location>
</feature>
<feature type="domain" description="Peptidase S11 D-alanyl-D-alanine carboxypeptidase A N-terminal" evidence="10">
    <location>
        <begin position="506"/>
        <end position="737"/>
    </location>
</feature>
<evidence type="ECO:0000256" key="9">
    <source>
        <dbReference type="RuleBase" id="RU004016"/>
    </source>
</evidence>
<reference evidence="12" key="1">
    <citation type="submission" date="2017-09" db="EMBL/GenBank/DDBJ databases">
        <title>Depth-based differentiation of microbial function through sediment-hosted aquifers and enrichment of novel symbionts in the deep terrestrial subsurface.</title>
        <authorList>
            <person name="Probst A.J."/>
            <person name="Ladd B."/>
            <person name="Jarett J.K."/>
            <person name="Geller-Mcgrath D.E."/>
            <person name="Sieber C.M.K."/>
            <person name="Emerson J.B."/>
            <person name="Anantharaman K."/>
            <person name="Thomas B.C."/>
            <person name="Malmstrom R."/>
            <person name="Stieglmeier M."/>
            <person name="Klingl A."/>
            <person name="Woyke T."/>
            <person name="Ryan C.M."/>
            <person name="Banfield J.F."/>
        </authorList>
    </citation>
    <scope>NUCLEOTIDE SEQUENCE [LARGE SCALE GENOMIC DNA]</scope>
</reference>
<dbReference type="GO" id="GO:0006508">
    <property type="term" value="P:proteolysis"/>
    <property type="evidence" value="ECO:0007669"/>
    <property type="project" value="InterPro"/>
</dbReference>
<dbReference type="GO" id="GO:0071555">
    <property type="term" value="P:cell wall organization"/>
    <property type="evidence" value="ECO:0007669"/>
    <property type="project" value="UniProtKB-KW"/>
</dbReference>
<keyword evidence="6" id="KW-0961">Cell wall biogenesis/degradation</keyword>
<dbReference type="Gene3D" id="3.40.710.10">
    <property type="entry name" value="DD-peptidase/beta-lactamase superfamily"/>
    <property type="match status" value="1"/>
</dbReference>
<dbReference type="GO" id="GO:0009252">
    <property type="term" value="P:peptidoglycan biosynthetic process"/>
    <property type="evidence" value="ECO:0007669"/>
    <property type="project" value="UniProtKB-KW"/>
</dbReference>
<dbReference type="Proteomes" id="UP000228568">
    <property type="component" value="Unassembled WGS sequence"/>
</dbReference>
<evidence type="ECO:0000256" key="4">
    <source>
        <dbReference type="ARBA" id="ARBA00022960"/>
    </source>
</evidence>
<gene>
    <name evidence="11" type="ORF">COX81_02420</name>
</gene>
<organism evidence="11 12">
    <name type="scientific">Candidatus Magasanikbacteria bacterium CG_4_10_14_0_2_um_filter_37_12</name>
    <dbReference type="NCBI Taxonomy" id="1974637"/>
    <lineage>
        <taxon>Bacteria</taxon>
        <taxon>Candidatus Magasanikiibacteriota</taxon>
    </lineage>
</organism>
<dbReference type="InterPro" id="IPR018044">
    <property type="entry name" value="Peptidase_S11"/>
</dbReference>
<protein>
    <recommendedName>
        <fullName evidence="10">Peptidase S11 D-alanyl-D-alanine carboxypeptidase A N-terminal domain-containing protein</fullName>
    </recommendedName>
</protein>
<feature type="binding site" evidence="8">
    <location>
        <position position="706"/>
    </location>
    <ligand>
        <name>substrate</name>
    </ligand>
</feature>
<evidence type="ECO:0000256" key="5">
    <source>
        <dbReference type="ARBA" id="ARBA00022984"/>
    </source>
</evidence>
<evidence type="ECO:0000256" key="2">
    <source>
        <dbReference type="ARBA" id="ARBA00022729"/>
    </source>
</evidence>
<evidence type="ECO:0000313" key="11">
    <source>
        <dbReference type="EMBL" id="PIZ94866.1"/>
    </source>
</evidence>
<comment type="similarity">
    <text evidence="1 9">Belongs to the peptidase S11 family.</text>
</comment>
<evidence type="ECO:0000313" key="12">
    <source>
        <dbReference type="Proteomes" id="UP000228568"/>
    </source>
</evidence>
<feature type="active site" evidence="7">
    <location>
        <position position="594"/>
    </location>
</feature>
<dbReference type="InterPro" id="IPR001967">
    <property type="entry name" value="Peptidase_S11_N"/>
</dbReference>
<evidence type="ECO:0000256" key="6">
    <source>
        <dbReference type="ARBA" id="ARBA00023316"/>
    </source>
</evidence>
<proteinExistence type="inferred from homology"/>
<keyword evidence="3" id="KW-0378">Hydrolase</keyword>
<dbReference type="Pfam" id="PF00768">
    <property type="entry name" value="Peptidase_S11"/>
    <property type="match status" value="1"/>
</dbReference>